<evidence type="ECO:0000313" key="5">
    <source>
        <dbReference type="Proteomes" id="UP000215214"/>
    </source>
</evidence>
<protein>
    <submittedName>
        <fullName evidence="4">Two-component system response regulator containing LytTR DNA-binding domain</fullName>
    </submittedName>
</protein>
<sequence>MNISAIIIDSKKTARIKIENLINDHSSIHIIGNFETGKEALKQINILKPDLIFLETKLDDITGFDIIDQTSLSFKPKFIFVTAHENFARKAFDYLAFDYILKPYKEERFLRCLHKVLDYIRREKLLSVNMQNIITAIDNKKNVGNGKISVKSGNKIFLIDINSIQYIIASGYYIEIFTSDNKKYLLRESLSSIITRLNSSSFIRIHRSTIINSDFIEEIISSNYGEMDVKITGTMTNFRVSKSYKKMFQGTIRI</sequence>
<accession>A0A238UAJ3</accession>
<keyword evidence="5" id="KW-1185">Reference proteome</keyword>
<dbReference type="Gene3D" id="3.40.50.2300">
    <property type="match status" value="1"/>
</dbReference>
<dbReference type="GO" id="GO:0000156">
    <property type="term" value="F:phosphorelay response regulator activity"/>
    <property type="evidence" value="ECO:0007669"/>
    <property type="project" value="InterPro"/>
</dbReference>
<dbReference type="SMART" id="SM00850">
    <property type="entry name" value="LytTR"/>
    <property type="match status" value="1"/>
</dbReference>
<dbReference type="GO" id="GO:0003677">
    <property type="term" value="F:DNA binding"/>
    <property type="evidence" value="ECO:0007669"/>
    <property type="project" value="UniProtKB-KW"/>
</dbReference>
<dbReference type="OrthoDB" id="2168082at2"/>
<evidence type="ECO:0000259" key="3">
    <source>
        <dbReference type="PROSITE" id="PS50930"/>
    </source>
</evidence>
<dbReference type="InterPro" id="IPR007492">
    <property type="entry name" value="LytTR_DNA-bd_dom"/>
</dbReference>
<feature type="domain" description="HTH LytTR-type" evidence="3">
    <location>
        <begin position="148"/>
        <end position="219"/>
    </location>
</feature>
<evidence type="ECO:0000313" key="4">
    <source>
        <dbReference type="EMBL" id="SNR15430.1"/>
    </source>
</evidence>
<dbReference type="Pfam" id="PF00072">
    <property type="entry name" value="Response_reg"/>
    <property type="match status" value="1"/>
</dbReference>
<dbReference type="Gene3D" id="2.40.50.1020">
    <property type="entry name" value="LytTr DNA-binding domain"/>
    <property type="match status" value="1"/>
</dbReference>
<dbReference type="InterPro" id="IPR011006">
    <property type="entry name" value="CheY-like_superfamily"/>
</dbReference>
<name>A0A238UAJ3_9FLAO</name>
<dbReference type="PROSITE" id="PS50110">
    <property type="entry name" value="RESPONSE_REGULATORY"/>
    <property type="match status" value="1"/>
</dbReference>
<dbReference type="PANTHER" id="PTHR37299:SF1">
    <property type="entry name" value="STAGE 0 SPORULATION PROTEIN A HOMOLOG"/>
    <property type="match status" value="1"/>
</dbReference>
<dbReference type="Pfam" id="PF04397">
    <property type="entry name" value="LytTR"/>
    <property type="match status" value="1"/>
</dbReference>
<keyword evidence="4" id="KW-0238">DNA-binding</keyword>
<dbReference type="Proteomes" id="UP000215214">
    <property type="component" value="Chromosome TJEJU"/>
</dbReference>
<dbReference type="AlphaFoldDB" id="A0A238UAJ3"/>
<organism evidence="4 5">
    <name type="scientific">Tenacibaculum jejuense</name>
    <dbReference type="NCBI Taxonomy" id="584609"/>
    <lineage>
        <taxon>Bacteria</taxon>
        <taxon>Pseudomonadati</taxon>
        <taxon>Bacteroidota</taxon>
        <taxon>Flavobacteriia</taxon>
        <taxon>Flavobacteriales</taxon>
        <taxon>Flavobacteriaceae</taxon>
        <taxon>Tenacibaculum</taxon>
    </lineage>
</organism>
<gene>
    <name evidence="4" type="ORF">TJEJU_1712</name>
</gene>
<dbReference type="InterPro" id="IPR046947">
    <property type="entry name" value="LytR-like"/>
</dbReference>
<dbReference type="KEGG" id="tje:TJEJU_1712"/>
<dbReference type="RefSeq" id="WP_162288567.1">
    <property type="nucleotide sequence ID" value="NZ_LT899436.1"/>
</dbReference>
<reference evidence="4 5" key="1">
    <citation type="submission" date="2017-07" db="EMBL/GenBank/DDBJ databases">
        <authorList>
            <person name="Sun Z.S."/>
            <person name="Albrecht U."/>
            <person name="Echele G."/>
            <person name="Lee C.C."/>
        </authorList>
    </citation>
    <scope>NUCLEOTIDE SEQUENCE [LARGE SCALE GENOMIC DNA]</scope>
    <source>
        <strain evidence="5">type strain: KCTC 22618</strain>
    </source>
</reference>
<dbReference type="SMART" id="SM00448">
    <property type="entry name" value="REC"/>
    <property type="match status" value="1"/>
</dbReference>
<evidence type="ECO:0000256" key="1">
    <source>
        <dbReference type="PROSITE-ProRule" id="PRU00169"/>
    </source>
</evidence>
<evidence type="ECO:0000259" key="2">
    <source>
        <dbReference type="PROSITE" id="PS50110"/>
    </source>
</evidence>
<dbReference type="SUPFAM" id="SSF52172">
    <property type="entry name" value="CheY-like"/>
    <property type="match status" value="1"/>
</dbReference>
<dbReference type="InterPro" id="IPR001789">
    <property type="entry name" value="Sig_transdc_resp-reg_receiver"/>
</dbReference>
<feature type="domain" description="Response regulatory" evidence="2">
    <location>
        <begin position="4"/>
        <end position="117"/>
    </location>
</feature>
<dbReference type="PROSITE" id="PS50930">
    <property type="entry name" value="HTH_LYTTR"/>
    <property type="match status" value="1"/>
</dbReference>
<comment type="caution">
    <text evidence="1">Lacks conserved residue(s) required for the propagation of feature annotation.</text>
</comment>
<dbReference type="EMBL" id="LT899436">
    <property type="protein sequence ID" value="SNR15430.1"/>
    <property type="molecule type" value="Genomic_DNA"/>
</dbReference>
<proteinExistence type="predicted"/>
<dbReference type="PANTHER" id="PTHR37299">
    <property type="entry name" value="TRANSCRIPTIONAL REGULATOR-RELATED"/>
    <property type="match status" value="1"/>
</dbReference>